<protein>
    <submittedName>
        <fullName evidence="1">Uncharacterized protein</fullName>
    </submittedName>
</protein>
<dbReference type="Proteomes" id="UP000317881">
    <property type="component" value="Unassembled WGS sequence"/>
</dbReference>
<sequence>MTHTPDAPGDRSFVVIGETNLALRVYASLRNGAHTARHLTGPGDEKLRATMTPPPEAVAVLLHDDVAARRGRSGHPRAAGRAAPPRAARAAVYLAA</sequence>
<dbReference type="AlphaFoldDB" id="A0A4Y3VH99"/>
<keyword evidence="2" id="KW-1185">Reference proteome</keyword>
<dbReference type="RefSeq" id="WP_141309747.1">
    <property type="nucleotide sequence ID" value="NZ_BJND01000019.1"/>
</dbReference>
<organism evidence="1 2">
    <name type="scientific">Streptomyces spinoverrucosus</name>
    <dbReference type="NCBI Taxonomy" id="284043"/>
    <lineage>
        <taxon>Bacteria</taxon>
        <taxon>Bacillati</taxon>
        <taxon>Actinomycetota</taxon>
        <taxon>Actinomycetes</taxon>
        <taxon>Kitasatosporales</taxon>
        <taxon>Streptomycetaceae</taxon>
        <taxon>Streptomyces</taxon>
    </lineage>
</organism>
<reference evidence="1 2" key="1">
    <citation type="submission" date="2019-06" db="EMBL/GenBank/DDBJ databases">
        <title>Whole genome shotgun sequence of Streptomyces spinoverrucosus NBRC 14228.</title>
        <authorList>
            <person name="Hosoyama A."/>
            <person name="Uohara A."/>
            <person name="Ohji S."/>
            <person name="Ichikawa N."/>
        </authorList>
    </citation>
    <scope>NUCLEOTIDE SEQUENCE [LARGE SCALE GENOMIC DNA]</scope>
    <source>
        <strain evidence="1 2">NBRC 14228</strain>
    </source>
</reference>
<name>A0A4Y3VH99_9ACTN</name>
<gene>
    <name evidence="1" type="ORF">SSP24_27040</name>
</gene>
<accession>A0A4Y3VH99</accession>
<dbReference type="OrthoDB" id="3962714at2"/>
<evidence type="ECO:0000313" key="2">
    <source>
        <dbReference type="Proteomes" id="UP000317881"/>
    </source>
</evidence>
<proteinExistence type="predicted"/>
<comment type="caution">
    <text evidence="1">The sequence shown here is derived from an EMBL/GenBank/DDBJ whole genome shotgun (WGS) entry which is preliminary data.</text>
</comment>
<dbReference type="EMBL" id="BJND01000019">
    <property type="protein sequence ID" value="GEC05049.1"/>
    <property type="molecule type" value="Genomic_DNA"/>
</dbReference>
<evidence type="ECO:0000313" key="1">
    <source>
        <dbReference type="EMBL" id="GEC05049.1"/>
    </source>
</evidence>